<name>A0AAN8UEQ7_9MAGN</name>
<evidence type="ECO:0000313" key="4">
    <source>
        <dbReference type="Proteomes" id="UP001370490"/>
    </source>
</evidence>
<dbReference type="PANTHER" id="PTHR11757:SF19">
    <property type="entry name" value="PROLYL ENDOPEPTIDASE-LIKE"/>
    <property type="match status" value="1"/>
</dbReference>
<evidence type="ECO:0000313" key="3">
    <source>
        <dbReference type="EMBL" id="KAK6914105.1"/>
    </source>
</evidence>
<keyword evidence="2" id="KW-1133">Transmembrane helix</keyword>
<sequence length="362" mass="41435">MGRFVQLDVEFERQGRNVMDGCYGARRSKLKLSYPTPSVFSLNCDLKWRLASRPISPLLPFIGDLAPNEDFISHKSPGAGFDFTSARELSRRFWIITRKLRDLEDMLMKNYQKYLQPINAYTMYDKDNYCLKLSVRDLNSAWAKGGEALAYVVTDSNKILYRLIFGYILSMFLLFGCSLQGKLLVYLNRIFCSMLGSTEDDVLLLEEVDHNVFVNIRHTKDFRFVTVFLINAADPFAGLKLVWECEALAHRMVERHGRYAAKDGLPVDNHYLLCCPVEASSSPGRWEVCALSVPRPTPSHVIHNVFADDQDLIIEDVNFSETHLQGAVCLKELKPIYLPLPKYVCQISPGPKYDHHCSTMHF</sequence>
<dbReference type="EMBL" id="JBAMMX010000026">
    <property type="protein sequence ID" value="KAK6914105.1"/>
    <property type="molecule type" value="Genomic_DNA"/>
</dbReference>
<proteinExistence type="inferred from homology"/>
<keyword evidence="4" id="KW-1185">Reference proteome</keyword>
<protein>
    <submittedName>
        <fullName evidence="3">Uncharacterized protein</fullName>
    </submittedName>
</protein>
<comment type="caution">
    <text evidence="3">The sequence shown here is derived from an EMBL/GenBank/DDBJ whole genome shotgun (WGS) entry which is preliminary data.</text>
</comment>
<organism evidence="3 4">
    <name type="scientific">Dillenia turbinata</name>
    <dbReference type="NCBI Taxonomy" id="194707"/>
    <lineage>
        <taxon>Eukaryota</taxon>
        <taxon>Viridiplantae</taxon>
        <taxon>Streptophyta</taxon>
        <taxon>Embryophyta</taxon>
        <taxon>Tracheophyta</taxon>
        <taxon>Spermatophyta</taxon>
        <taxon>Magnoliopsida</taxon>
        <taxon>eudicotyledons</taxon>
        <taxon>Gunneridae</taxon>
        <taxon>Pentapetalae</taxon>
        <taxon>Dilleniales</taxon>
        <taxon>Dilleniaceae</taxon>
        <taxon>Dillenia</taxon>
    </lineage>
</organism>
<evidence type="ECO:0000256" key="1">
    <source>
        <dbReference type="ARBA" id="ARBA00005228"/>
    </source>
</evidence>
<dbReference type="Proteomes" id="UP001370490">
    <property type="component" value="Unassembled WGS sequence"/>
</dbReference>
<dbReference type="Gene3D" id="2.130.10.120">
    <property type="entry name" value="Prolyl oligopeptidase, N-terminal domain"/>
    <property type="match status" value="1"/>
</dbReference>
<dbReference type="InterPro" id="IPR051543">
    <property type="entry name" value="Serine_Peptidase_S9A"/>
</dbReference>
<feature type="transmembrane region" description="Helical" evidence="2">
    <location>
        <begin position="159"/>
        <end position="179"/>
    </location>
</feature>
<evidence type="ECO:0000256" key="2">
    <source>
        <dbReference type="SAM" id="Phobius"/>
    </source>
</evidence>
<dbReference type="PANTHER" id="PTHR11757">
    <property type="entry name" value="PROTEASE FAMILY S9A OLIGOPEPTIDASE"/>
    <property type="match status" value="1"/>
</dbReference>
<comment type="similarity">
    <text evidence="1">Belongs to the peptidase S9A family.</text>
</comment>
<keyword evidence="2" id="KW-0472">Membrane</keyword>
<reference evidence="3 4" key="1">
    <citation type="submission" date="2023-12" db="EMBL/GenBank/DDBJ databases">
        <title>A high-quality genome assembly for Dillenia turbinata (Dilleniales).</title>
        <authorList>
            <person name="Chanderbali A."/>
        </authorList>
    </citation>
    <scope>NUCLEOTIDE SEQUENCE [LARGE SCALE GENOMIC DNA]</scope>
    <source>
        <strain evidence="3">LSX21</strain>
        <tissue evidence="3">Leaf</tissue>
    </source>
</reference>
<gene>
    <name evidence="3" type="ORF">RJ641_021426</name>
</gene>
<dbReference type="AlphaFoldDB" id="A0AAN8UEQ7"/>
<accession>A0AAN8UEQ7</accession>
<keyword evidence="2" id="KW-0812">Transmembrane</keyword>